<evidence type="ECO:0000256" key="3">
    <source>
        <dbReference type="ARBA" id="ARBA00022729"/>
    </source>
</evidence>
<proteinExistence type="predicted"/>
<evidence type="ECO:0000313" key="9">
    <source>
        <dbReference type="Proteomes" id="UP000735205"/>
    </source>
</evidence>
<evidence type="ECO:0000256" key="5">
    <source>
        <dbReference type="SAM" id="MobiDB-lite"/>
    </source>
</evidence>
<organism evidence="8 9">
    <name type="scientific">Fructobacillus papyrifericola</name>
    <dbReference type="NCBI Taxonomy" id="2713172"/>
    <lineage>
        <taxon>Bacteria</taxon>
        <taxon>Bacillati</taxon>
        <taxon>Bacillota</taxon>
        <taxon>Bacilli</taxon>
        <taxon>Lactobacillales</taxon>
        <taxon>Lactobacillaceae</taxon>
        <taxon>Fructobacillus</taxon>
    </lineage>
</organism>
<dbReference type="InterPro" id="IPR041495">
    <property type="entry name" value="Mub_B2"/>
</dbReference>
<dbReference type="InterPro" id="IPR019931">
    <property type="entry name" value="LPXTG_anchor"/>
</dbReference>
<dbReference type="Gene3D" id="2.60.40.4300">
    <property type="match status" value="2"/>
</dbReference>
<reference evidence="8 9" key="1">
    <citation type="submission" date="2020-02" db="EMBL/GenBank/DDBJ databases">
        <title>Fructobacillus sp. isolated from paper mulberry of Taiwan.</title>
        <authorList>
            <person name="Lin S.-T."/>
        </authorList>
    </citation>
    <scope>NUCLEOTIDE SEQUENCE [LARGE SCALE GENOMIC DNA]</scope>
    <source>
        <strain evidence="8 9">M1-21</strain>
    </source>
</reference>
<keyword evidence="9" id="KW-1185">Reference proteome</keyword>
<dbReference type="PROSITE" id="PS50847">
    <property type="entry name" value="GRAM_POS_ANCHORING"/>
    <property type="match status" value="1"/>
</dbReference>
<dbReference type="RefSeq" id="WP_213792419.1">
    <property type="nucleotide sequence ID" value="NZ_JAAMFJ010000001.1"/>
</dbReference>
<evidence type="ECO:0000313" key="8">
    <source>
        <dbReference type="EMBL" id="MBS9335852.1"/>
    </source>
</evidence>
<dbReference type="Proteomes" id="UP000735205">
    <property type="component" value="Unassembled WGS sequence"/>
</dbReference>
<name>A0ABS5QSN7_9LACO</name>
<feature type="region of interest" description="Disordered" evidence="5">
    <location>
        <begin position="215"/>
        <end position="266"/>
    </location>
</feature>
<protein>
    <recommendedName>
        <fullName evidence="7">Gram-positive cocci surface proteins LPxTG domain-containing protein</fullName>
    </recommendedName>
</protein>
<feature type="transmembrane region" description="Helical" evidence="6">
    <location>
        <begin position="292"/>
        <end position="309"/>
    </location>
</feature>
<evidence type="ECO:0000256" key="4">
    <source>
        <dbReference type="ARBA" id="ARBA00023088"/>
    </source>
</evidence>
<keyword evidence="6" id="KW-0812">Transmembrane</keyword>
<evidence type="ECO:0000256" key="1">
    <source>
        <dbReference type="ARBA" id="ARBA00022512"/>
    </source>
</evidence>
<keyword evidence="6" id="KW-0472">Membrane</keyword>
<dbReference type="Pfam" id="PF17966">
    <property type="entry name" value="Muc_B2"/>
    <property type="match status" value="2"/>
</dbReference>
<keyword evidence="4" id="KW-0572">Peptidoglycan-anchor</keyword>
<evidence type="ECO:0000256" key="2">
    <source>
        <dbReference type="ARBA" id="ARBA00022525"/>
    </source>
</evidence>
<keyword evidence="2" id="KW-0964">Secreted</keyword>
<feature type="compositionally biased region" description="Polar residues" evidence="5">
    <location>
        <begin position="222"/>
        <end position="266"/>
    </location>
</feature>
<keyword evidence="1" id="KW-0134">Cell wall</keyword>
<comment type="caution">
    <text evidence="8">The sequence shown here is derived from an EMBL/GenBank/DDBJ whole genome shotgun (WGS) entry which is preliminary data.</text>
</comment>
<feature type="domain" description="Gram-positive cocci surface proteins LPxTG" evidence="7">
    <location>
        <begin position="281"/>
        <end position="317"/>
    </location>
</feature>
<accession>A0ABS5QSN7</accession>
<dbReference type="EMBL" id="JAAMFJ010000001">
    <property type="protein sequence ID" value="MBS9335852.1"/>
    <property type="molecule type" value="Genomic_DNA"/>
</dbReference>
<keyword evidence="3" id="KW-0732">Signal</keyword>
<keyword evidence="6" id="KW-1133">Transmembrane helix</keyword>
<evidence type="ECO:0000259" key="7">
    <source>
        <dbReference type="PROSITE" id="PS50847"/>
    </source>
</evidence>
<sequence length="317" mass="33400">MISNKTITRTIKYVDAEDPNKEVADSRTDTVQLSQGFTVNNYTVTSNGWTSGTFEAVPSPDLSAKGYKAADQATVDASTVTNGDSDQTIVVKYAHDTAVRTADDPGSLPVSDLQKTVTRTIRYVDATGKQLAEPTVQTVTLKREATEDLVTKQVLSYGDWTVASGDWSAVPVPETLASGDYTTPKVNGEAVSTVTADSVTADSSDQTVTVVYQEKDAAEKNNAGQKNDQNQSGSGDRNVNGGQSSTGTNASAQDKQSRTNDSVSATATSAVKKVEAVSSGLPETAKQVVTNPFGIAGLAALSAASYAFFTKKRRDEK</sequence>
<gene>
    <name evidence="8" type="ORF">G6R28_01195</name>
</gene>
<evidence type="ECO:0000256" key="6">
    <source>
        <dbReference type="SAM" id="Phobius"/>
    </source>
</evidence>